<dbReference type="PROSITE" id="PS50977">
    <property type="entry name" value="HTH_TETR_2"/>
    <property type="match status" value="1"/>
</dbReference>
<keyword evidence="1 2" id="KW-0238">DNA-binding</keyword>
<name>A0A1Q4HFM6_9MYCO</name>
<accession>A0A1Q4HFM6</accession>
<evidence type="ECO:0000259" key="3">
    <source>
        <dbReference type="PROSITE" id="PS50977"/>
    </source>
</evidence>
<feature type="domain" description="HTH tetR-type" evidence="3">
    <location>
        <begin position="13"/>
        <end position="73"/>
    </location>
</feature>
<dbReference type="GO" id="GO:0003700">
    <property type="term" value="F:DNA-binding transcription factor activity"/>
    <property type="evidence" value="ECO:0007669"/>
    <property type="project" value="TreeGrafter"/>
</dbReference>
<evidence type="ECO:0000256" key="1">
    <source>
        <dbReference type="ARBA" id="ARBA00023125"/>
    </source>
</evidence>
<dbReference type="InterPro" id="IPR050109">
    <property type="entry name" value="HTH-type_TetR-like_transc_reg"/>
</dbReference>
<dbReference type="SUPFAM" id="SSF46689">
    <property type="entry name" value="Homeodomain-like"/>
    <property type="match status" value="1"/>
</dbReference>
<keyword evidence="7" id="KW-1185">Reference proteome</keyword>
<dbReference type="InterPro" id="IPR001647">
    <property type="entry name" value="HTH_TetR"/>
</dbReference>
<dbReference type="EMBL" id="MIJD01000554">
    <property type="protein sequence ID" value="OPE45087.1"/>
    <property type="molecule type" value="Genomic_DNA"/>
</dbReference>
<organism evidence="4 6">
    <name type="scientific">Mycolicibacterium diernhoferi</name>
    <dbReference type="NCBI Taxonomy" id="1801"/>
    <lineage>
        <taxon>Bacteria</taxon>
        <taxon>Bacillati</taxon>
        <taxon>Actinomycetota</taxon>
        <taxon>Actinomycetes</taxon>
        <taxon>Mycobacteriales</taxon>
        <taxon>Mycobacteriaceae</taxon>
        <taxon>Mycolicibacterium</taxon>
    </lineage>
</organism>
<gene>
    <name evidence="4" type="ORF">BV510_29180</name>
    <name evidence="5" type="ORF">CRI78_12240</name>
</gene>
<feature type="DNA-binding region" description="H-T-H motif" evidence="2">
    <location>
        <begin position="36"/>
        <end position="55"/>
    </location>
</feature>
<dbReference type="PANTHER" id="PTHR30055">
    <property type="entry name" value="HTH-TYPE TRANSCRIPTIONAL REGULATOR RUTR"/>
    <property type="match status" value="1"/>
</dbReference>
<dbReference type="InterPro" id="IPR009057">
    <property type="entry name" value="Homeodomain-like_sf"/>
</dbReference>
<dbReference type="Proteomes" id="UP000220340">
    <property type="component" value="Unassembled WGS sequence"/>
</dbReference>
<comment type="caution">
    <text evidence="4">The sequence shown here is derived from an EMBL/GenBank/DDBJ whole genome shotgun (WGS) entry which is preliminary data.</text>
</comment>
<proteinExistence type="predicted"/>
<sequence>MTVFLRPRVPPEPTSVDRIRDAAVRTLADRGVAATSLRAVAEEAGVSIGLVQHYFGNKAGLVAAVDDYVLQVFGEIIEATPIPEPATAYPQDMGTRFAQLLDEHPDLTNYIAHALIEGDKIGSVIFDGLLQISAAQGEKFAEAGLIRSDLDPVWGSLNPLILRVGAMILRPHIERHLPEPFGSQSQLQRWDAAVTALIRNGQISEGQISEGQISEAAVDN</sequence>
<dbReference type="EMBL" id="PDCR01000014">
    <property type="protein sequence ID" value="PEG54113.1"/>
    <property type="molecule type" value="Genomic_DNA"/>
</dbReference>
<dbReference type="STRING" id="1801.BRW64_08480"/>
<evidence type="ECO:0000256" key="2">
    <source>
        <dbReference type="PROSITE-ProRule" id="PRU00335"/>
    </source>
</evidence>
<reference evidence="4 6" key="1">
    <citation type="submission" date="2016-09" db="EMBL/GenBank/DDBJ databases">
        <title>genome sequences of unsequenced Mycobacteria.</title>
        <authorList>
            <person name="Greninger A.L."/>
            <person name="Jerome K.R."/>
            <person name="Mcnair B."/>
            <person name="Wallis C."/>
            <person name="Fang F."/>
        </authorList>
    </citation>
    <scope>NUCLEOTIDE SEQUENCE [LARGE SCALE GENOMIC DNA]</scope>
    <source>
        <strain evidence="4 6">BM1</strain>
    </source>
</reference>
<dbReference type="GO" id="GO:0000976">
    <property type="term" value="F:transcription cis-regulatory region binding"/>
    <property type="evidence" value="ECO:0007669"/>
    <property type="project" value="TreeGrafter"/>
</dbReference>
<evidence type="ECO:0000313" key="5">
    <source>
        <dbReference type="EMBL" id="PEG54113.1"/>
    </source>
</evidence>
<dbReference type="AlphaFoldDB" id="A0A1Q4HFM6"/>
<evidence type="ECO:0000313" key="6">
    <source>
        <dbReference type="Proteomes" id="UP000191039"/>
    </source>
</evidence>
<evidence type="ECO:0000313" key="7">
    <source>
        <dbReference type="Proteomes" id="UP000220340"/>
    </source>
</evidence>
<evidence type="ECO:0000313" key="4">
    <source>
        <dbReference type="EMBL" id="OPE45087.1"/>
    </source>
</evidence>
<dbReference type="Pfam" id="PF00440">
    <property type="entry name" value="TetR_N"/>
    <property type="match status" value="1"/>
</dbReference>
<dbReference type="Proteomes" id="UP000191039">
    <property type="component" value="Unassembled WGS sequence"/>
</dbReference>
<dbReference type="PANTHER" id="PTHR30055:SF226">
    <property type="entry name" value="HTH-TYPE TRANSCRIPTIONAL REGULATOR PKSA"/>
    <property type="match status" value="1"/>
</dbReference>
<dbReference type="Gene3D" id="1.10.357.10">
    <property type="entry name" value="Tetracycline Repressor, domain 2"/>
    <property type="match status" value="1"/>
</dbReference>
<dbReference type="RefSeq" id="WP_073855796.1">
    <property type="nucleotide sequence ID" value="NZ_BAAATC010000019.1"/>
</dbReference>
<dbReference type="OrthoDB" id="3403733at2"/>
<reference evidence="5 7" key="2">
    <citation type="submission" date="2017-10" db="EMBL/GenBank/DDBJ databases">
        <title>The new phylogeny of genus Mycobacterium.</title>
        <authorList>
            <person name="Tortoli E."/>
            <person name="Trovato A."/>
            <person name="Cirillo D.M."/>
        </authorList>
    </citation>
    <scope>NUCLEOTIDE SEQUENCE [LARGE SCALE GENOMIC DNA]</scope>
    <source>
        <strain evidence="5 7">IP141170001</strain>
    </source>
</reference>
<protein>
    <submittedName>
        <fullName evidence="5">TetR/AcrR family transcriptional regulator</fullName>
    </submittedName>
</protein>
<dbReference type="PRINTS" id="PR00455">
    <property type="entry name" value="HTHTETR"/>
</dbReference>